<keyword evidence="5" id="KW-0067">ATP-binding</keyword>
<evidence type="ECO:0000313" key="7">
    <source>
        <dbReference type="Ensembl" id="ENSLCAP00010019070.1"/>
    </source>
</evidence>
<dbReference type="SMART" id="SM00220">
    <property type="entry name" value="S_TKc"/>
    <property type="match status" value="1"/>
</dbReference>
<reference evidence="7" key="3">
    <citation type="submission" date="2025-09" db="UniProtKB">
        <authorList>
            <consortium name="Ensembl"/>
        </authorList>
    </citation>
    <scope>IDENTIFICATION</scope>
</reference>
<proteinExistence type="predicted"/>
<dbReference type="PANTHER" id="PTHR24058">
    <property type="entry name" value="DUAL SPECIFICITY PROTEIN KINASE"/>
    <property type="match status" value="1"/>
</dbReference>
<evidence type="ECO:0000256" key="2">
    <source>
        <dbReference type="ARBA" id="ARBA00022679"/>
    </source>
</evidence>
<dbReference type="STRING" id="8187.ENSLCAP00010019070"/>
<dbReference type="GO" id="GO:0007224">
    <property type="term" value="P:smoothened signaling pathway"/>
    <property type="evidence" value="ECO:0007669"/>
    <property type="project" value="TreeGrafter"/>
</dbReference>
<reference evidence="7" key="2">
    <citation type="submission" date="2025-08" db="UniProtKB">
        <authorList>
            <consortium name="Ensembl"/>
        </authorList>
    </citation>
    <scope>IDENTIFICATION</scope>
</reference>
<organism evidence="7 8">
    <name type="scientific">Lates calcarifer</name>
    <name type="common">Barramundi</name>
    <name type="synonym">Holocentrus calcarifer</name>
    <dbReference type="NCBI Taxonomy" id="8187"/>
    <lineage>
        <taxon>Eukaryota</taxon>
        <taxon>Metazoa</taxon>
        <taxon>Chordata</taxon>
        <taxon>Craniata</taxon>
        <taxon>Vertebrata</taxon>
        <taxon>Euteleostomi</taxon>
        <taxon>Actinopterygii</taxon>
        <taxon>Neopterygii</taxon>
        <taxon>Teleostei</taxon>
        <taxon>Neoteleostei</taxon>
        <taxon>Acanthomorphata</taxon>
        <taxon>Carangaria</taxon>
        <taxon>Carangaria incertae sedis</taxon>
        <taxon>Centropomidae</taxon>
        <taxon>Lates</taxon>
    </lineage>
</organism>
<dbReference type="GO" id="GO:0003714">
    <property type="term" value="F:transcription corepressor activity"/>
    <property type="evidence" value="ECO:0007669"/>
    <property type="project" value="TreeGrafter"/>
</dbReference>
<evidence type="ECO:0000256" key="1">
    <source>
        <dbReference type="ARBA" id="ARBA00022527"/>
    </source>
</evidence>
<dbReference type="Pfam" id="PF00069">
    <property type="entry name" value="Pkinase"/>
    <property type="match status" value="1"/>
</dbReference>
<dbReference type="GO" id="GO:0016605">
    <property type="term" value="C:PML body"/>
    <property type="evidence" value="ECO:0007669"/>
    <property type="project" value="TreeGrafter"/>
</dbReference>
<dbReference type="InterPro" id="IPR000719">
    <property type="entry name" value="Prot_kinase_dom"/>
</dbReference>
<dbReference type="Gene3D" id="3.30.200.20">
    <property type="entry name" value="Phosphorylase Kinase, domain 1"/>
    <property type="match status" value="1"/>
</dbReference>
<accession>A0A4W6D2W8</accession>
<evidence type="ECO:0000256" key="3">
    <source>
        <dbReference type="ARBA" id="ARBA00022741"/>
    </source>
</evidence>
<dbReference type="GO" id="GO:0004674">
    <property type="term" value="F:protein serine/threonine kinase activity"/>
    <property type="evidence" value="ECO:0007669"/>
    <property type="project" value="UniProtKB-KW"/>
</dbReference>
<dbReference type="GeneTree" id="ENSGT00940000155356"/>
<feature type="domain" description="Protein kinase" evidence="6">
    <location>
        <begin position="33"/>
        <end position="232"/>
    </location>
</feature>
<dbReference type="InterPro" id="IPR050494">
    <property type="entry name" value="Ser_Thr_dual-spec_kinase"/>
</dbReference>
<dbReference type="InterPro" id="IPR008271">
    <property type="entry name" value="Ser/Thr_kinase_AS"/>
</dbReference>
<dbReference type="Ensembl" id="ENSLCAT00010019479.1">
    <property type="protein sequence ID" value="ENSLCAP00010019070.1"/>
    <property type="gene ID" value="ENSLCAG00010009012.1"/>
</dbReference>
<keyword evidence="2" id="KW-0808">Transferase</keyword>
<keyword evidence="8" id="KW-1185">Reference proteome</keyword>
<dbReference type="GO" id="GO:0004713">
    <property type="term" value="F:protein tyrosine kinase activity"/>
    <property type="evidence" value="ECO:0007669"/>
    <property type="project" value="TreeGrafter"/>
</dbReference>
<dbReference type="AlphaFoldDB" id="A0A4W6D2W8"/>
<keyword evidence="3" id="KW-0547">Nucleotide-binding</keyword>
<evidence type="ECO:0000259" key="6">
    <source>
        <dbReference type="PROSITE" id="PS50011"/>
    </source>
</evidence>
<keyword evidence="1" id="KW-0723">Serine/threonine-protein kinase</keyword>
<name>A0A4W6D2W8_LATCA</name>
<dbReference type="GO" id="GO:0042771">
    <property type="term" value="P:intrinsic apoptotic signaling pathway in response to DNA damage by p53 class mediator"/>
    <property type="evidence" value="ECO:0007669"/>
    <property type="project" value="TreeGrafter"/>
</dbReference>
<dbReference type="GO" id="GO:0005737">
    <property type="term" value="C:cytoplasm"/>
    <property type="evidence" value="ECO:0007669"/>
    <property type="project" value="TreeGrafter"/>
</dbReference>
<dbReference type="InterPro" id="IPR011009">
    <property type="entry name" value="Kinase-like_dom_sf"/>
</dbReference>
<dbReference type="PANTHER" id="PTHR24058:SF53">
    <property type="entry name" value="HOMEODOMAIN-INTERACTING PROTEIN KINASE 2"/>
    <property type="match status" value="1"/>
</dbReference>
<dbReference type="PROSITE" id="PS50011">
    <property type="entry name" value="PROTEIN_KINASE_DOM"/>
    <property type="match status" value="1"/>
</dbReference>
<evidence type="ECO:0000313" key="8">
    <source>
        <dbReference type="Proteomes" id="UP000314980"/>
    </source>
</evidence>
<dbReference type="PROSITE" id="PS00108">
    <property type="entry name" value="PROTEIN_KINASE_ST"/>
    <property type="match status" value="1"/>
</dbReference>
<reference evidence="8" key="1">
    <citation type="submission" date="2015-09" db="EMBL/GenBank/DDBJ databases">
        <authorList>
            <person name="Sai Rama Sridatta P."/>
        </authorList>
    </citation>
    <scope>NUCLEOTIDE SEQUENCE [LARGE SCALE GENOMIC DNA]</scope>
</reference>
<keyword evidence="4" id="KW-0418">Kinase</keyword>
<dbReference type="GO" id="GO:0046332">
    <property type="term" value="F:SMAD binding"/>
    <property type="evidence" value="ECO:0007669"/>
    <property type="project" value="TreeGrafter"/>
</dbReference>
<protein>
    <recommendedName>
        <fullName evidence="6">Protein kinase domain-containing protein</fullName>
    </recommendedName>
</protein>
<sequence length="232" mass="26554">ILSAWWLSKLACIPRDDFQVCEKDILRGKSCKYLLRNLKGEGSFGKMARCVKLDTMDNVAVKIVKKRSTWSAKKEVNAFKRISILDADKCNCVKFFESFTYKNHVCIVLKVLDRSLQDFMIERRCKPLHLSEIRVISQQMLMGLNALKSLGMVHVDIKLDNIMLVNHRLHSFRVKLIDFGYAAPVSSVKCGTTIQAIGYRAPEVILGLKMDEATDMWSLACVMEYLFLSQHL</sequence>
<dbReference type="SUPFAM" id="SSF56112">
    <property type="entry name" value="Protein kinase-like (PK-like)"/>
    <property type="match status" value="1"/>
</dbReference>
<evidence type="ECO:0000256" key="4">
    <source>
        <dbReference type="ARBA" id="ARBA00022777"/>
    </source>
</evidence>
<dbReference type="GO" id="GO:0045944">
    <property type="term" value="P:positive regulation of transcription by RNA polymerase II"/>
    <property type="evidence" value="ECO:0007669"/>
    <property type="project" value="TreeGrafter"/>
</dbReference>
<dbReference type="GO" id="GO:0005524">
    <property type="term" value="F:ATP binding"/>
    <property type="evidence" value="ECO:0007669"/>
    <property type="project" value="UniProtKB-KW"/>
</dbReference>
<evidence type="ECO:0000256" key="5">
    <source>
        <dbReference type="ARBA" id="ARBA00022840"/>
    </source>
</evidence>
<dbReference type="Proteomes" id="UP000314980">
    <property type="component" value="Unassembled WGS sequence"/>
</dbReference>
<dbReference type="GO" id="GO:0003713">
    <property type="term" value="F:transcription coactivator activity"/>
    <property type="evidence" value="ECO:0007669"/>
    <property type="project" value="TreeGrafter"/>
</dbReference>
<dbReference type="Gene3D" id="1.10.510.10">
    <property type="entry name" value="Transferase(Phosphotransferase) domain 1"/>
    <property type="match status" value="1"/>
</dbReference>
<dbReference type="InParanoid" id="A0A4W6D2W8"/>